<dbReference type="InterPro" id="IPR035919">
    <property type="entry name" value="EAL_sf"/>
</dbReference>
<dbReference type="Pfam" id="PF00563">
    <property type="entry name" value="EAL"/>
    <property type="match status" value="1"/>
</dbReference>
<evidence type="ECO:0000256" key="3">
    <source>
        <dbReference type="ARBA" id="ARBA00022475"/>
    </source>
</evidence>
<comment type="subcellular location">
    <subcellularLocation>
        <location evidence="1">Cell membrane</location>
        <topology evidence="1">Multi-pass membrane protein</topology>
    </subcellularLocation>
</comment>
<evidence type="ECO:0000313" key="12">
    <source>
        <dbReference type="EMBL" id="VDR27745.1"/>
    </source>
</evidence>
<keyword evidence="7 10" id="KW-1133">Transmembrane helix</keyword>
<dbReference type="InterPro" id="IPR024744">
    <property type="entry name" value="CSS-motif_dom"/>
</dbReference>
<dbReference type="InterPro" id="IPR050706">
    <property type="entry name" value="Cyclic-di-GMP_PDE-like"/>
</dbReference>
<evidence type="ECO:0000256" key="10">
    <source>
        <dbReference type="SAM" id="Phobius"/>
    </source>
</evidence>
<evidence type="ECO:0000256" key="8">
    <source>
        <dbReference type="ARBA" id="ARBA00023136"/>
    </source>
</evidence>
<dbReference type="InterPro" id="IPR001633">
    <property type="entry name" value="EAL_dom"/>
</dbReference>
<evidence type="ECO:0000256" key="1">
    <source>
        <dbReference type="ARBA" id="ARBA00004651"/>
    </source>
</evidence>
<dbReference type="EMBL" id="LR131271">
    <property type="protein sequence ID" value="VDR27745.1"/>
    <property type="molecule type" value="Genomic_DNA"/>
</dbReference>
<evidence type="ECO:0000256" key="6">
    <source>
        <dbReference type="ARBA" id="ARBA00022801"/>
    </source>
</evidence>
<feature type="domain" description="EAL" evidence="11">
    <location>
        <begin position="261"/>
        <end position="513"/>
    </location>
</feature>
<dbReference type="EC" id="3.1.4.52" evidence="2"/>
<dbReference type="SUPFAM" id="SSF141868">
    <property type="entry name" value="EAL domain-like"/>
    <property type="match status" value="1"/>
</dbReference>
<evidence type="ECO:0000313" key="13">
    <source>
        <dbReference type="Proteomes" id="UP000274346"/>
    </source>
</evidence>
<evidence type="ECO:0000259" key="11">
    <source>
        <dbReference type="PROSITE" id="PS50883"/>
    </source>
</evidence>
<dbReference type="PANTHER" id="PTHR33121">
    <property type="entry name" value="CYCLIC DI-GMP PHOSPHODIESTERASE PDEF"/>
    <property type="match status" value="1"/>
</dbReference>
<dbReference type="GO" id="GO:0005886">
    <property type="term" value="C:plasma membrane"/>
    <property type="evidence" value="ECO:0007669"/>
    <property type="project" value="UniProtKB-SubCell"/>
</dbReference>
<name>A0A3P8KFG7_RAOTE</name>
<gene>
    <name evidence="12" type="primary">yjcC_1</name>
    <name evidence="12" type="ORF">NCTC13098_04117</name>
</gene>
<evidence type="ECO:0000256" key="5">
    <source>
        <dbReference type="ARBA" id="ARBA00022692"/>
    </source>
</evidence>
<dbReference type="PANTHER" id="PTHR33121:SF79">
    <property type="entry name" value="CYCLIC DI-GMP PHOSPHODIESTERASE PDED-RELATED"/>
    <property type="match status" value="1"/>
</dbReference>
<dbReference type="PROSITE" id="PS50883">
    <property type="entry name" value="EAL"/>
    <property type="match status" value="1"/>
</dbReference>
<keyword evidence="6" id="KW-0378">Hydrolase</keyword>
<accession>A0A3P8KFG7</accession>
<keyword evidence="8 10" id="KW-0472">Membrane</keyword>
<keyword evidence="5 10" id="KW-0812">Transmembrane</keyword>
<keyword evidence="3" id="KW-1003">Cell membrane</keyword>
<reference evidence="12 13" key="1">
    <citation type="submission" date="2018-12" db="EMBL/GenBank/DDBJ databases">
        <authorList>
            <consortium name="Pathogen Informatics"/>
        </authorList>
    </citation>
    <scope>NUCLEOTIDE SEQUENCE [LARGE SCALE GENOMIC DNA]</scope>
    <source>
        <strain evidence="12 13">NCTC13098</strain>
    </source>
</reference>
<proteinExistence type="predicted"/>
<evidence type="ECO:0000256" key="9">
    <source>
        <dbReference type="ARBA" id="ARBA00034290"/>
    </source>
</evidence>
<sequence length="522" mass="58517">MSIKEKKIAIMCTVSCLFIGYLCAKMALYTFDKNKTEQYSKTILTRTILVIKQIDEIYADADRISQSRPCSADYLSSIRALLWSKSLLKDIAYIDGKSMRCSALWGTFSPAENITNTPADIIYRGGTWYLDKAINQEFKASIYAKGNLAITVSPFIFNRFTSDPENKSVSAIVGNYDHSQHIFFIGNESAAVYDTEHGGERYKKYALSKACSREYDLCVVSGMSLHSIKDIPWAIKAAALILSTLIGVLLSISINLYIRKKSSILTRLQYALRNDRFSIVYQPIVSLERGETVGVEALIRWKDNELGVIPPDVFIPLAEKRGVINQISSYVVKKSINELHDIINNHKIYLSINVNSSDLFSKAFKDHLDTVSNKFNIPPQLIALELTERQTANLASLGEKIARFRAAGYQIALDDFGTGYSNLDWLSKLAVDKIKVDRTITESIGTDSINSALLNNIITLLSNMHNQVIFEGVEKEHQKRFLEQRIPQANVQGWYYAKPMSAAELKRYLSAAGNPAANDPPP</sequence>
<evidence type="ECO:0000256" key="7">
    <source>
        <dbReference type="ARBA" id="ARBA00022989"/>
    </source>
</evidence>
<evidence type="ECO:0000256" key="4">
    <source>
        <dbReference type="ARBA" id="ARBA00022636"/>
    </source>
</evidence>
<dbReference type="Pfam" id="PF12792">
    <property type="entry name" value="CSS-motif"/>
    <property type="match status" value="1"/>
</dbReference>
<feature type="transmembrane region" description="Helical" evidence="10">
    <location>
        <begin position="233"/>
        <end position="258"/>
    </location>
</feature>
<evidence type="ECO:0000256" key="2">
    <source>
        <dbReference type="ARBA" id="ARBA00012282"/>
    </source>
</evidence>
<dbReference type="CDD" id="cd01948">
    <property type="entry name" value="EAL"/>
    <property type="match status" value="1"/>
</dbReference>
<protein>
    <recommendedName>
        <fullName evidence="2">cyclic-guanylate-specific phosphodiesterase</fullName>
        <ecNumber evidence="2">3.1.4.52</ecNumber>
    </recommendedName>
</protein>
<dbReference type="AlphaFoldDB" id="A0A3P8KFG7"/>
<dbReference type="Gene3D" id="3.20.20.450">
    <property type="entry name" value="EAL domain"/>
    <property type="match status" value="1"/>
</dbReference>
<dbReference type="SMART" id="SM00052">
    <property type="entry name" value="EAL"/>
    <property type="match status" value="1"/>
</dbReference>
<dbReference type="GO" id="GO:0071111">
    <property type="term" value="F:cyclic-guanylate-specific phosphodiesterase activity"/>
    <property type="evidence" value="ECO:0007669"/>
    <property type="project" value="UniProtKB-EC"/>
</dbReference>
<organism evidence="12 13">
    <name type="scientific">Raoultella terrigena</name>
    <name type="common">Klebsiella terrigena</name>
    <dbReference type="NCBI Taxonomy" id="577"/>
    <lineage>
        <taxon>Bacteria</taxon>
        <taxon>Pseudomonadati</taxon>
        <taxon>Pseudomonadota</taxon>
        <taxon>Gammaproteobacteria</taxon>
        <taxon>Enterobacterales</taxon>
        <taxon>Enterobacteriaceae</taxon>
        <taxon>Klebsiella/Raoultella group</taxon>
        <taxon>Raoultella</taxon>
    </lineage>
</organism>
<dbReference type="KEGG" id="rtg:NCTC13098_04117"/>
<dbReference type="Proteomes" id="UP000274346">
    <property type="component" value="Chromosome"/>
</dbReference>
<comment type="catalytic activity">
    <reaction evidence="9">
        <text>3',3'-c-di-GMP + H2O = 5'-phosphoguanylyl(3'-&gt;5')guanosine + H(+)</text>
        <dbReference type="Rhea" id="RHEA:24902"/>
        <dbReference type="ChEBI" id="CHEBI:15377"/>
        <dbReference type="ChEBI" id="CHEBI:15378"/>
        <dbReference type="ChEBI" id="CHEBI:58754"/>
        <dbReference type="ChEBI" id="CHEBI:58805"/>
        <dbReference type="EC" id="3.1.4.52"/>
    </reaction>
</comment>
<keyword evidence="4" id="KW-0973">c-di-GMP</keyword>